<gene>
    <name evidence="1" type="ORF">ORPV_963</name>
</gene>
<organism evidence="1">
    <name type="scientific">Orpheovirus IHUMI-LCC2</name>
    <dbReference type="NCBI Taxonomy" id="2023057"/>
    <lineage>
        <taxon>Viruses</taxon>
        <taxon>Varidnaviria</taxon>
        <taxon>Bamfordvirae</taxon>
        <taxon>Nucleocytoviricota</taxon>
        <taxon>Megaviricetes</taxon>
        <taxon>Pimascovirales</taxon>
        <taxon>Ocovirineae</taxon>
        <taxon>Orpheoviridae</taxon>
        <taxon>Alphaorpheovirus</taxon>
        <taxon>Alphaorpheovirus massiliense</taxon>
    </lineage>
</organism>
<evidence type="ECO:0000313" key="2">
    <source>
        <dbReference type="Proteomes" id="UP000236316"/>
    </source>
</evidence>
<dbReference type="EMBL" id="LT906555">
    <property type="protein sequence ID" value="SNW62867.1"/>
    <property type="molecule type" value="Genomic_DNA"/>
</dbReference>
<dbReference type="Proteomes" id="UP000236316">
    <property type="component" value="Segment"/>
</dbReference>
<protein>
    <submittedName>
        <fullName evidence="1">F-box domain-containing protein</fullName>
    </submittedName>
</protein>
<name>A0A2I2L5R2_9VIRU</name>
<accession>A0A2I2L5R2</accession>
<dbReference type="RefSeq" id="YP_009449169.1">
    <property type="nucleotide sequence ID" value="NC_036594.1"/>
</dbReference>
<evidence type="ECO:0000313" key="1">
    <source>
        <dbReference type="EMBL" id="SNW62867.1"/>
    </source>
</evidence>
<reference evidence="1" key="1">
    <citation type="submission" date="2017-08" db="EMBL/GenBank/DDBJ databases">
        <authorList>
            <consortium name="Urmite Genomes"/>
        </authorList>
    </citation>
    <scope>NUCLEOTIDE SEQUENCE [LARGE SCALE GENOMIC DNA]</scope>
    <source>
        <strain evidence="1">IHUMI-LCC2</strain>
    </source>
</reference>
<dbReference type="KEGG" id="vg:35382809"/>
<proteinExistence type="predicted"/>
<dbReference type="GeneID" id="35382809"/>
<keyword evidence="2" id="KW-1185">Reference proteome</keyword>
<sequence>MVEEFRFFDKLPQELQLQVLSNSKLDDIINLCKTSNFHENICSSNIIIYNCVSYYIIYNLLYNI</sequence>